<dbReference type="InterPro" id="IPR055754">
    <property type="entry name" value="DUF7330"/>
</dbReference>
<evidence type="ECO:0000313" key="4">
    <source>
        <dbReference type="Proteomes" id="UP000027265"/>
    </source>
</evidence>
<keyword evidence="4" id="KW-1185">Reference proteome</keyword>
<evidence type="ECO:0000259" key="2">
    <source>
        <dbReference type="Pfam" id="PF24016"/>
    </source>
</evidence>
<feature type="domain" description="DUF7330" evidence="2">
    <location>
        <begin position="57"/>
        <end position="246"/>
    </location>
</feature>
<dbReference type="AlphaFoldDB" id="A0A067QAW0"/>
<dbReference type="InParanoid" id="A0A067QAW0"/>
<dbReference type="HOGENOM" id="CLU_070382_3_0_1"/>
<dbReference type="OrthoDB" id="5289249at2759"/>
<evidence type="ECO:0000313" key="3">
    <source>
        <dbReference type="EMBL" id="KDQ59721.1"/>
    </source>
</evidence>
<feature type="compositionally biased region" description="Low complexity" evidence="1">
    <location>
        <begin position="31"/>
        <end position="46"/>
    </location>
</feature>
<feature type="region of interest" description="Disordered" evidence="1">
    <location>
        <begin position="1"/>
        <end position="48"/>
    </location>
</feature>
<gene>
    <name evidence="3" type="ORF">JAAARDRAFT_56692</name>
</gene>
<sequence length="283" mass="30923">MTIKPQDIPLAEHSVATASPSNAELPPAYTPPQSQVASSSAPVRSPTVPPEYIKPTNFLYITRTNSSIKDSYVIDPNLRIPEAILPPLEEGEMRKNVKLGSTHNAIYADLWIVGSEAPTSSSNTSSLVKRTTIEVTSKNGYCSVKLHNSSPYPFHLECKSHTGSIKILLPQNFQGPLTALSDYGSVTFSKAVSRQLIVFSEVNNKRFCFVGDYEQSGWGENPDAWVGDEVHVESSYGSVKVSFVDEEPDVDSRGWLSRWFDWMTHDASVPIAGSGETVAAGKD</sequence>
<dbReference type="Proteomes" id="UP000027265">
    <property type="component" value="Unassembled WGS sequence"/>
</dbReference>
<organism evidence="3 4">
    <name type="scientific">Jaapia argillacea MUCL 33604</name>
    <dbReference type="NCBI Taxonomy" id="933084"/>
    <lineage>
        <taxon>Eukaryota</taxon>
        <taxon>Fungi</taxon>
        <taxon>Dikarya</taxon>
        <taxon>Basidiomycota</taxon>
        <taxon>Agaricomycotina</taxon>
        <taxon>Agaricomycetes</taxon>
        <taxon>Agaricomycetidae</taxon>
        <taxon>Jaapiales</taxon>
        <taxon>Jaapiaceae</taxon>
        <taxon>Jaapia</taxon>
    </lineage>
</organism>
<proteinExistence type="predicted"/>
<dbReference type="STRING" id="933084.A0A067QAW0"/>
<dbReference type="EMBL" id="KL197715">
    <property type="protein sequence ID" value="KDQ59721.1"/>
    <property type="molecule type" value="Genomic_DNA"/>
</dbReference>
<dbReference type="Pfam" id="PF24016">
    <property type="entry name" value="DUF7330"/>
    <property type="match status" value="1"/>
</dbReference>
<protein>
    <recommendedName>
        <fullName evidence="2">DUF7330 domain-containing protein</fullName>
    </recommendedName>
</protein>
<accession>A0A067QAW0</accession>
<reference evidence="4" key="1">
    <citation type="journal article" date="2014" name="Proc. Natl. Acad. Sci. U.S.A.">
        <title>Extensive sampling of basidiomycete genomes demonstrates inadequacy of the white-rot/brown-rot paradigm for wood decay fungi.</title>
        <authorList>
            <person name="Riley R."/>
            <person name="Salamov A.A."/>
            <person name="Brown D.W."/>
            <person name="Nagy L.G."/>
            <person name="Floudas D."/>
            <person name="Held B.W."/>
            <person name="Levasseur A."/>
            <person name="Lombard V."/>
            <person name="Morin E."/>
            <person name="Otillar R."/>
            <person name="Lindquist E.A."/>
            <person name="Sun H."/>
            <person name="LaButti K.M."/>
            <person name="Schmutz J."/>
            <person name="Jabbour D."/>
            <person name="Luo H."/>
            <person name="Baker S.E."/>
            <person name="Pisabarro A.G."/>
            <person name="Walton J.D."/>
            <person name="Blanchette R.A."/>
            <person name="Henrissat B."/>
            <person name="Martin F."/>
            <person name="Cullen D."/>
            <person name="Hibbett D.S."/>
            <person name="Grigoriev I.V."/>
        </authorList>
    </citation>
    <scope>NUCLEOTIDE SEQUENCE [LARGE SCALE GENOMIC DNA]</scope>
    <source>
        <strain evidence="4">MUCL 33604</strain>
    </source>
</reference>
<evidence type="ECO:0000256" key="1">
    <source>
        <dbReference type="SAM" id="MobiDB-lite"/>
    </source>
</evidence>
<name>A0A067QAW0_9AGAM</name>